<dbReference type="InterPro" id="IPR011623">
    <property type="entry name" value="7TMR_DISM_rcpt_extracell_dom1"/>
</dbReference>
<evidence type="ECO:0000256" key="2">
    <source>
        <dbReference type="SAM" id="SignalP"/>
    </source>
</evidence>
<feature type="domain" description="7TM-DISM receptor extracellular" evidence="3">
    <location>
        <begin position="85"/>
        <end position="283"/>
    </location>
</feature>
<feature type="chain" id="PRO_5023812062" description="7TM-DISM receptor extracellular domain-containing protein" evidence="2">
    <location>
        <begin position="24"/>
        <end position="395"/>
    </location>
</feature>
<accession>A0A5J4IZZ3</accession>
<keyword evidence="5" id="KW-1185">Reference proteome</keyword>
<evidence type="ECO:0000259" key="3">
    <source>
        <dbReference type="Pfam" id="PF07695"/>
    </source>
</evidence>
<comment type="caution">
    <text evidence="4">The sequence shown here is derived from an EMBL/GenBank/DDBJ whole genome shotgun (WGS) entry which is preliminary data.</text>
</comment>
<dbReference type="GO" id="GO:0003677">
    <property type="term" value="F:DNA binding"/>
    <property type="evidence" value="ECO:0007669"/>
    <property type="project" value="InterPro"/>
</dbReference>
<feature type="transmembrane region" description="Helical" evidence="1">
    <location>
        <begin position="262"/>
        <end position="281"/>
    </location>
</feature>
<dbReference type="InterPro" id="IPR036388">
    <property type="entry name" value="WH-like_DNA-bd_sf"/>
</dbReference>
<dbReference type="RefSeq" id="WP_151673302.1">
    <property type="nucleotide sequence ID" value="NZ_BKCG01000002.1"/>
</dbReference>
<dbReference type="SUPFAM" id="SSF46894">
    <property type="entry name" value="C-terminal effector domain of the bipartite response regulators"/>
    <property type="match status" value="1"/>
</dbReference>
<evidence type="ECO:0000256" key="1">
    <source>
        <dbReference type="SAM" id="Phobius"/>
    </source>
</evidence>
<keyword evidence="1" id="KW-1133">Transmembrane helix</keyword>
<dbReference type="Pfam" id="PF07695">
    <property type="entry name" value="7TMR-DISM_7TM"/>
    <property type="match status" value="1"/>
</dbReference>
<feature type="transmembrane region" description="Helical" evidence="1">
    <location>
        <begin position="113"/>
        <end position="137"/>
    </location>
</feature>
<dbReference type="Gene3D" id="1.10.10.10">
    <property type="entry name" value="Winged helix-like DNA-binding domain superfamily/Winged helix DNA-binding domain"/>
    <property type="match status" value="1"/>
</dbReference>
<name>A0A5J4IZZ3_9FLAO</name>
<reference evidence="4 5" key="1">
    <citation type="submission" date="2019-08" db="EMBL/GenBank/DDBJ databases">
        <title>Draft genome sequence of Ulvibacter marinus type strain NBRC 109484.</title>
        <authorList>
            <person name="Kawano K."/>
            <person name="Ushijima N."/>
            <person name="Kihara M."/>
            <person name="Itoh H."/>
        </authorList>
    </citation>
    <scope>NUCLEOTIDE SEQUENCE [LARGE SCALE GENOMIC DNA]</scope>
    <source>
        <strain evidence="4 5">NBRC 109484</strain>
    </source>
</reference>
<keyword evidence="2" id="KW-0732">Signal</keyword>
<protein>
    <recommendedName>
        <fullName evidence="3">7TM-DISM receptor extracellular domain-containing protein</fullName>
    </recommendedName>
</protein>
<sequence>MRLYLRSPLLCVLALILSFNTFAKTAKSINPPITCVIENTLNQGFDANQSITISTSTSNFAAATSLLNEASIPVASALNISLFNQGFFYGFLMMVILINSLCYFLFNDKVFGYFSFALIAFAMLFFNADSLLSLLVVDISSNYTPITTTLICFTMGMMALFSASFLSTEDSFPKLKAYTKPLFAIAATTALCTWYSDISFFVIVSNVLSFVLIGIYFCVGVALFNKKNYAKLYVITSSIPLLFAVDYFLLHGLGIEFLNTQTIHIKTAFFIEMLIMTYAIVYRMNVIKEEIVIRKSEMQLFLKRQETLSRDSLAKMMEDVYLENLIMQYDLDGLEIKLLQYISEGKKNAKIAKKLNTTEEDIELITKDLYQKLEISEAIEEDYRLLESQPDYLYN</sequence>
<feature type="transmembrane region" description="Helical" evidence="1">
    <location>
        <begin position="202"/>
        <end position="225"/>
    </location>
</feature>
<dbReference type="InterPro" id="IPR016032">
    <property type="entry name" value="Sig_transdc_resp-reg_C-effctor"/>
</dbReference>
<proteinExistence type="predicted"/>
<gene>
    <name evidence="4" type="ORF">ULMA_13260</name>
</gene>
<organism evidence="4 5">
    <name type="scientific">Patiriisocius marinus</name>
    <dbReference type="NCBI Taxonomy" id="1397112"/>
    <lineage>
        <taxon>Bacteria</taxon>
        <taxon>Pseudomonadati</taxon>
        <taxon>Bacteroidota</taxon>
        <taxon>Flavobacteriia</taxon>
        <taxon>Flavobacteriales</taxon>
        <taxon>Flavobacteriaceae</taxon>
        <taxon>Patiriisocius</taxon>
    </lineage>
</organism>
<dbReference type="AlphaFoldDB" id="A0A5J4IZZ3"/>
<evidence type="ECO:0000313" key="5">
    <source>
        <dbReference type="Proteomes" id="UP000326509"/>
    </source>
</evidence>
<feature type="signal peptide" evidence="2">
    <location>
        <begin position="1"/>
        <end position="23"/>
    </location>
</feature>
<feature type="transmembrane region" description="Helical" evidence="1">
    <location>
        <begin position="143"/>
        <end position="166"/>
    </location>
</feature>
<evidence type="ECO:0000313" key="4">
    <source>
        <dbReference type="EMBL" id="GER59218.1"/>
    </source>
</evidence>
<dbReference type="GO" id="GO:0006355">
    <property type="term" value="P:regulation of DNA-templated transcription"/>
    <property type="evidence" value="ECO:0007669"/>
    <property type="project" value="InterPro"/>
</dbReference>
<feature type="transmembrane region" description="Helical" evidence="1">
    <location>
        <begin position="178"/>
        <end position="196"/>
    </location>
</feature>
<keyword evidence="1" id="KW-0812">Transmembrane</keyword>
<feature type="transmembrane region" description="Helical" evidence="1">
    <location>
        <begin position="232"/>
        <end position="250"/>
    </location>
</feature>
<feature type="transmembrane region" description="Helical" evidence="1">
    <location>
        <begin position="86"/>
        <end position="106"/>
    </location>
</feature>
<dbReference type="EMBL" id="BKCG01000002">
    <property type="protein sequence ID" value="GER59218.1"/>
    <property type="molecule type" value="Genomic_DNA"/>
</dbReference>
<dbReference type="OrthoDB" id="1423375at2"/>
<keyword evidence="1" id="KW-0472">Membrane</keyword>
<dbReference type="Proteomes" id="UP000326509">
    <property type="component" value="Unassembled WGS sequence"/>
</dbReference>